<gene>
    <name evidence="3" type="ORF">Bpfe_013705</name>
</gene>
<proteinExistence type="predicted"/>
<feature type="signal peptide" evidence="1">
    <location>
        <begin position="1"/>
        <end position="24"/>
    </location>
</feature>
<dbReference type="InterPro" id="IPR003609">
    <property type="entry name" value="Pan_app"/>
</dbReference>
<dbReference type="PROSITE" id="PS51257">
    <property type="entry name" value="PROKAR_LIPOPROTEIN"/>
    <property type="match status" value="1"/>
</dbReference>
<reference evidence="3" key="2">
    <citation type="submission" date="2023-04" db="EMBL/GenBank/DDBJ databases">
        <authorList>
            <person name="Bu L."/>
            <person name="Lu L."/>
            <person name="Laidemitt M.R."/>
            <person name="Zhang S.M."/>
            <person name="Mutuku M."/>
            <person name="Mkoji G."/>
            <person name="Steinauer M."/>
            <person name="Loker E.S."/>
        </authorList>
    </citation>
    <scope>NUCLEOTIDE SEQUENCE</scope>
    <source>
        <strain evidence="3">KasaAsao</strain>
        <tissue evidence="3">Whole Snail</tissue>
    </source>
</reference>
<evidence type="ECO:0000256" key="1">
    <source>
        <dbReference type="SAM" id="SignalP"/>
    </source>
</evidence>
<reference evidence="3" key="1">
    <citation type="journal article" date="2023" name="PLoS Negl. Trop. Dis.">
        <title>A genome sequence for Biomphalaria pfeifferi, the major vector snail for the human-infecting parasite Schistosoma mansoni.</title>
        <authorList>
            <person name="Bu L."/>
            <person name="Lu L."/>
            <person name="Laidemitt M.R."/>
            <person name="Zhang S.M."/>
            <person name="Mutuku M."/>
            <person name="Mkoji G."/>
            <person name="Steinauer M."/>
            <person name="Loker E.S."/>
        </authorList>
    </citation>
    <scope>NUCLEOTIDE SEQUENCE</scope>
    <source>
        <strain evidence="3">KasaAsao</strain>
    </source>
</reference>
<evidence type="ECO:0000259" key="2">
    <source>
        <dbReference type="PROSITE" id="PS50948"/>
    </source>
</evidence>
<evidence type="ECO:0000313" key="4">
    <source>
        <dbReference type="Proteomes" id="UP001233172"/>
    </source>
</evidence>
<accession>A0AAD8BMC4</accession>
<dbReference type="EMBL" id="JASAOG010000059">
    <property type="protein sequence ID" value="KAK0056767.1"/>
    <property type="molecule type" value="Genomic_DNA"/>
</dbReference>
<dbReference type="PROSITE" id="PS50948">
    <property type="entry name" value="PAN"/>
    <property type="match status" value="1"/>
</dbReference>
<sequence length="101" mass="10960">MKESLVLSIVFILQSCTGPCKVNALEASVFTWTLTSGFQNNKIPLALATAKGITSYADCATLCNSSVNCVSFMVYVSAKLCVLYRSGFEPTGLPYYKRTIV</sequence>
<dbReference type="AlphaFoldDB" id="A0AAD8BMC4"/>
<feature type="domain" description="Apple" evidence="2">
    <location>
        <begin position="20"/>
        <end position="100"/>
    </location>
</feature>
<organism evidence="3 4">
    <name type="scientific">Biomphalaria pfeifferi</name>
    <name type="common">Bloodfluke planorb</name>
    <name type="synonym">Freshwater snail</name>
    <dbReference type="NCBI Taxonomy" id="112525"/>
    <lineage>
        <taxon>Eukaryota</taxon>
        <taxon>Metazoa</taxon>
        <taxon>Spiralia</taxon>
        <taxon>Lophotrochozoa</taxon>
        <taxon>Mollusca</taxon>
        <taxon>Gastropoda</taxon>
        <taxon>Heterobranchia</taxon>
        <taxon>Euthyneura</taxon>
        <taxon>Panpulmonata</taxon>
        <taxon>Hygrophila</taxon>
        <taxon>Lymnaeoidea</taxon>
        <taxon>Planorbidae</taxon>
        <taxon>Biomphalaria</taxon>
    </lineage>
</organism>
<keyword evidence="4" id="KW-1185">Reference proteome</keyword>
<dbReference type="Proteomes" id="UP001233172">
    <property type="component" value="Unassembled WGS sequence"/>
</dbReference>
<keyword evidence="1" id="KW-0732">Signal</keyword>
<dbReference type="SUPFAM" id="SSF57414">
    <property type="entry name" value="Hairpin loop containing domain-like"/>
    <property type="match status" value="1"/>
</dbReference>
<name>A0AAD8BMC4_BIOPF</name>
<evidence type="ECO:0000313" key="3">
    <source>
        <dbReference type="EMBL" id="KAK0056767.1"/>
    </source>
</evidence>
<comment type="caution">
    <text evidence="3">The sequence shown here is derived from an EMBL/GenBank/DDBJ whole genome shotgun (WGS) entry which is preliminary data.</text>
</comment>
<protein>
    <recommendedName>
        <fullName evidence="2">Apple domain-containing protein</fullName>
    </recommendedName>
</protein>
<feature type="chain" id="PRO_5042205132" description="Apple domain-containing protein" evidence="1">
    <location>
        <begin position="25"/>
        <end position="101"/>
    </location>
</feature>